<comment type="caution">
    <text evidence="1">The sequence shown here is derived from an EMBL/GenBank/DDBJ whole genome shotgun (WGS) entry which is preliminary data.</text>
</comment>
<dbReference type="NCBIfam" id="TIGR01175">
    <property type="entry name" value="pilM"/>
    <property type="match status" value="1"/>
</dbReference>
<gene>
    <name evidence="1" type="ORF">COT91_04695</name>
</gene>
<name>A0A2H0VCJ7_9BACT</name>
<dbReference type="InterPro" id="IPR043129">
    <property type="entry name" value="ATPase_NBD"/>
</dbReference>
<proteinExistence type="predicted"/>
<dbReference type="InterPro" id="IPR005883">
    <property type="entry name" value="PilM"/>
</dbReference>
<dbReference type="Gene3D" id="3.30.1490.300">
    <property type="match status" value="1"/>
</dbReference>
<protein>
    <recommendedName>
        <fullName evidence="3">SHS2 domain-containing protein</fullName>
    </recommendedName>
</protein>
<evidence type="ECO:0000313" key="2">
    <source>
        <dbReference type="Proteomes" id="UP000230557"/>
    </source>
</evidence>
<dbReference type="InterPro" id="IPR050696">
    <property type="entry name" value="FtsA/MreB"/>
</dbReference>
<dbReference type="EMBL" id="PFAJ01000061">
    <property type="protein sequence ID" value="PIR96822.1"/>
    <property type="molecule type" value="Genomic_DNA"/>
</dbReference>
<organism evidence="1 2">
    <name type="scientific">Candidatus Doudnabacteria bacterium CG10_big_fil_rev_8_21_14_0_10_41_10</name>
    <dbReference type="NCBI Taxonomy" id="1974551"/>
    <lineage>
        <taxon>Bacteria</taxon>
        <taxon>Candidatus Doudnaibacteriota</taxon>
    </lineage>
</organism>
<dbReference type="PIRSF" id="PIRSF019169">
    <property type="entry name" value="PilM"/>
    <property type="match status" value="1"/>
</dbReference>
<dbReference type="Gene3D" id="3.30.420.40">
    <property type="match status" value="2"/>
</dbReference>
<dbReference type="Proteomes" id="UP000230557">
    <property type="component" value="Unassembled WGS sequence"/>
</dbReference>
<dbReference type="SUPFAM" id="SSF53067">
    <property type="entry name" value="Actin-like ATPase domain"/>
    <property type="match status" value="2"/>
</dbReference>
<dbReference type="CDD" id="cd24049">
    <property type="entry name" value="ASKHA_NBD_PilM"/>
    <property type="match status" value="1"/>
</dbReference>
<sequence length="364" mass="40281">MLNFFSKQKSAIGLDISDTMLRLMQLEKQSSGFFPSAFSEVPLTKGIIQDSIIKNPEQLTKSILRGINQPVYGKYDSSFVAVSLSESKSFVRVISVPKMSEEEAQEAVPFEAEQYIPLSADQVYMDFQILEMPESNDGKMKVVIFATPKNLVDEYLKVVKNAKLKPFVAEVESASVARSLISESENDTPTLILDISAVRSNLVIHDFGSLQFTSSLPVAGRTLTTQISQRMTISEEEAEKLKQQVGLLSQKDGGKLKEILVPQLHSIVEAVKNAINFYREHSEGSREIKQILLCGGSSKLKGLTQFLNTELSESGRKGKIVVKIGDPWVNVLNSNIRKVPPISKSDSISYTTVIGLALRGKEFE</sequence>
<reference evidence="2" key="1">
    <citation type="submission" date="2017-09" db="EMBL/GenBank/DDBJ databases">
        <title>Depth-based differentiation of microbial function through sediment-hosted aquifers and enrichment of novel symbionts in the deep terrestrial subsurface.</title>
        <authorList>
            <person name="Probst A.J."/>
            <person name="Ladd B."/>
            <person name="Jarett J.K."/>
            <person name="Geller-Mcgrath D.E."/>
            <person name="Sieber C.M.K."/>
            <person name="Emerson J.B."/>
            <person name="Anantharaman K."/>
            <person name="Thomas B.C."/>
            <person name="Malmstrom R."/>
            <person name="Stieglmeier M."/>
            <person name="Klingl A."/>
            <person name="Woyke T."/>
            <person name="Ryan C.M."/>
            <person name="Banfield J.F."/>
        </authorList>
    </citation>
    <scope>NUCLEOTIDE SEQUENCE [LARGE SCALE GENOMIC DNA]</scope>
</reference>
<dbReference type="PANTHER" id="PTHR32432:SF3">
    <property type="entry name" value="ETHANOLAMINE UTILIZATION PROTEIN EUTJ"/>
    <property type="match status" value="1"/>
</dbReference>
<evidence type="ECO:0000313" key="1">
    <source>
        <dbReference type="EMBL" id="PIR96822.1"/>
    </source>
</evidence>
<accession>A0A2H0VCJ7</accession>
<dbReference type="Pfam" id="PF11104">
    <property type="entry name" value="PilM_2"/>
    <property type="match status" value="1"/>
</dbReference>
<evidence type="ECO:0008006" key="3">
    <source>
        <dbReference type="Google" id="ProtNLM"/>
    </source>
</evidence>
<dbReference type="AlphaFoldDB" id="A0A2H0VCJ7"/>
<dbReference type="PANTHER" id="PTHR32432">
    <property type="entry name" value="CELL DIVISION PROTEIN FTSA-RELATED"/>
    <property type="match status" value="1"/>
</dbReference>